<comment type="caution">
    <text evidence="3">The sequence shown here is derived from an EMBL/GenBank/DDBJ whole genome shotgun (WGS) entry which is preliminary data.</text>
</comment>
<keyword evidence="4" id="KW-1185">Reference proteome</keyword>
<feature type="compositionally biased region" description="Low complexity" evidence="1">
    <location>
        <begin position="284"/>
        <end position="295"/>
    </location>
</feature>
<reference evidence="3 4" key="1">
    <citation type="submission" date="2018-11" db="EMBL/GenBank/DDBJ databases">
        <title>Sequencing the genomes of 1000 actinobacteria strains.</title>
        <authorList>
            <person name="Klenk H.-P."/>
        </authorList>
    </citation>
    <scope>NUCLEOTIDE SEQUENCE [LARGE SCALE GENOMIC DNA]</scope>
    <source>
        <strain evidence="3 4">DSM 13521</strain>
    </source>
</reference>
<feature type="region of interest" description="Disordered" evidence="1">
    <location>
        <begin position="183"/>
        <end position="324"/>
    </location>
</feature>
<organism evidence="3 4">
    <name type="scientific">Salana multivorans</name>
    <dbReference type="NCBI Taxonomy" id="120377"/>
    <lineage>
        <taxon>Bacteria</taxon>
        <taxon>Bacillati</taxon>
        <taxon>Actinomycetota</taxon>
        <taxon>Actinomycetes</taxon>
        <taxon>Micrococcales</taxon>
        <taxon>Beutenbergiaceae</taxon>
        <taxon>Salana</taxon>
    </lineage>
</organism>
<protein>
    <recommendedName>
        <fullName evidence="5">Tetratricopeptide repeat protein</fullName>
    </recommendedName>
</protein>
<dbReference type="AlphaFoldDB" id="A0A3N2D9N8"/>
<proteinExistence type="predicted"/>
<evidence type="ECO:0008006" key="5">
    <source>
        <dbReference type="Google" id="ProtNLM"/>
    </source>
</evidence>
<keyword evidence="2" id="KW-0812">Transmembrane</keyword>
<feature type="transmembrane region" description="Helical" evidence="2">
    <location>
        <begin position="45"/>
        <end position="69"/>
    </location>
</feature>
<evidence type="ECO:0000256" key="1">
    <source>
        <dbReference type="SAM" id="MobiDB-lite"/>
    </source>
</evidence>
<feature type="compositionally biased region" description="Basic and acidic residues" evidence="1">
    <location>
        <begin position="201"/>
        <end position="210"/>
    </location>
</feature>
<gene>
    <name evidence="3" type="ORF">EDD28_1095</name>
</gene>
<keyword evidence="2" id="KW-0472">Membrane</keyword>
<feature type="compositionally biased region" description="Gly residues" evidence="1">
    <location>
        <begin position="218"/>
        <end position="228"/>
    </location>
</feature>
<evidence type="ECO:0000256" key="2">
    <source>
        <dbReference type="SAM" id="Phobius"/>
    </source>
</evidence>
<feature type="compositionally biased region" description="Low complexity" evidence="1">
    <location>
        <begin position="259"/>
        <end position="268"/>
    </location>
</feature>
<dbReference type="Proteomes" id="UP000275356">
    <property type="component" value="Unassembled WGS sequence"/>
</dbReference>
<keyword evidence="2" id="KW-1133">Transmembrane helix</keyword>
<feature type="compositionally biased region" description="Gly residues" evidence="1">
    <location>
        <begin position="314"/>
        <end position="324"/>
    </location>
</feature>
<dbReference type="EMBL" id="RKHQ01000001">
    <property type="protein sequence ID" value="ROR96510.1"/>
    <property type="molecule type" value="Genomic_DNA"/>
</dbReference>
<evidence type="ECO:0000313" key="3">
    <source>
        <dbReference type="EMBL" id="ROR96510.1"/>
    </source>
</evidence>
<feature type="compositionally biased region" description="Basic and acidic residues" evidence="1">
    <location>
        <begin position="296"/>
        <end position="312"/>
    </location>
</feature>
<accession>A0A3N2D9N8</accession>
<sequence>MSTMTQLPPGRDGAGGREFFASIEAAREAKAIADARARRSRLLRWSAPVVAILALAAVFLFAICIVVLVGERSYAAQSYTSAAGQFGVVRSVNAVETWKPHYNVGTAEYSSGRFFAATQDLGVALTLVPKAPEGEPPGRDECLVRINLSLSYEGLGDEAARATDAAMAISYYQQALDTVAGCGSGGGGGGSEQEQEAADQAEERQEEKQSEQQQEQQGGEGDSDGQGGQEPDEGEQGGEGDQQDGDTGEDEGDNGGQQGEEPTPTPTDGDGDQQGGEGEDGEPSETSTTSEQQQELEQRNQDAQEQREREQQEEGGGGGGQQGW</sequence>
<feature type="compositionally biased region" description="Acidic residues" evidence="1">
    <location>
        <begin position="230"/>
        <end position="253"/>
    </location>
</feature>
<evidence type="ECO:0000313" key="4">
    <source>
        <dbReference type="Proteomes" id="UP000275356"/>
    </source>
</evidence>
<name>A0A3N2D9N8_9MICO</name>